<dbReference type="InterPro" id="IPR050095">
    <property type="entry name" value="ECF_ABC_transporter_ATP-bd"/>
</dbReference>
<protein>
    <recommendedName>
        <fullName evidence="13">ABC transporter domain-containing protein</fullName>
    </recommendedName>
</protein>
<dbReference type="InterPro" id="IPR015856">
    <property type="entry name" value="ABC_transpr_CbiO/EcfA_su"/>
</dbReference>
<dbReference type="Pfam" id="PF02361">
    <property type="entry name" value="CbiQ"/>
    <property type="match status" value="1"/>
</dbReference>
<organism evidence="14 15">
    <name type="scientific">Paenibacillus oryzae</name>
    <dbReference type="NCBI Taxonomy" id="1844972"/>
    <lineage>
        <taxon>Bacteria</taxon>
        <taxon>Bacillati</taxon>
        <taxon>Bacillota</taxon>
        <taxon>Bacilli</taxon>
        <taxon>Bacillales</taxon>
        <taxon>Paenibacillaceae</taxon>
        <taxon>Paenibacillus</taxon>
    </lineage>
</organism>
<keyword evidence="9" id="KW-1278">Translocase</keyword>
<keyword evidence="7" id="KW-0547">Nucleotide-binding</keyword>
<dbReference type="SUPFAM" id="SSF52540">
    <property type="entry name" value="P-loop containing nucleoside triphosphate hydrolases"/>
    <property type="match status" value="1"/>
</dbReference>
<dbReference type="STRING" id="1844972.A7K91_16625"/>
<evidence type="ECO:0000256" key="2">
    <source>
        <dbReference type="ARBA" id="ARBA00004202"/>
    </source>
</evidence>
<dbReference type="OrthoDB" id="2035889at2"/>
<evidence type="ECO:0000313" key="15">
    <source>
        <dbReference type="Proteomes" id="UP000092024"/>
    </source>
</evidence>
<evidence type="ECO:0000256" key="10">
    <source>
        <dbReference type="ARBA" id="ARBA00022989"/>
    </source>
</evidence>
<reference evidence="14 15" key="1">
    <citation type="submission" date="2016-05" db="EMBL/GenBank/DDBJ databases">
        <title>Paenibacillus oryzae. sp. nov., isolated from the rice root.</title>
        <authorList>
            <person name="Zhang J."/>
            <person name="Zhang X."/>
        </authorList>
    </citation>
    <scope>NUCLEOTIDE SEQUENCE [LARGE SCALE GENOMIC DNA]</scope>
    <source>
        <strain evidence="14 15">1DrF-4</strain>
    </source>
</reference>
<evidence type="ECO:0000259" key="13">
    <source>
        <dbReference type="PROSITE" id="PS50893"/>
    </source>
</evidence>
<dbReference type="InterPro" id="IPR017871">
    <property type="entry name" value="ABC_transporter-like_CS"/>
</dbReference>
<dbReference type="Pfam" id="PF00005">
    <property type="entry name" value="ABC_tran"/>
    <property type="match status" value="1"/>
</dbReference>
<dbReference type="InterPro" id="IPR003439">
    <property type="entry name" value="ABC_transporter-like_ATP-bd"/>
</dbReference>
<evidence type="ECO:0000256" key="3">
    <source>
        <dbReference type="ARBA" id="ARBA00005417"/>
    </source>
</evidence>
<evidence type="ECO:0000256" key="4">
    <source>
        <dbReference type="ARBA" id="ARBA00022448"/>
    </source>
</evidence>
<comment type="similarity">
    <text evidence="3">Belongs to the ABC transporter superfamily.</text>
</comment>
<gene>
    <name evidence="14" type="ORF">A7K91_16625</name>
</gene>
<dbReference type="PROSITE" id="PS50893">
    <property type="entry name" value="ABC_TRANSPORTER_2"/>
    <property type="match status" value="1"/>
</dbReference>
<dbReference type="Proteomes" id="UP000092024">
    <property type="component" value="Unassembled WGS sequence"/>
</dbReference>
<feature type="transmembrane region" description="Helical" evidence="12">
    <location>
        <begin position="314"/>
        <end position="329"/>
    </location>
</feature>
<evidence type="ECO:0000256" key="11">
    <source>
        <dbReference type="ARBA" id="ARBA00023136"/>
    </source>
</evidence>
<comment type="caution">
    <text evidence="14">The sequence shown here is derived from an EMBL/GenBank/DDBJ whole genome shotgun (WGS) entry which is preliminary data.</text>
</comment>
<comment type="subcellular location">
    <subcellularLocation>
        <location evidence="2">Cell membrane</location>
        <topology evidence="2">Peripheral membrane protein</topology>
    </subcellularLocation>
    <subcellularLocation>
        <location evidence="1">Membrane</location>
        <topology evidence="1">Multi-pass membrane protein</topology>
    </subcellularLocation>
</comment>
<keyword evidence="8" id="KW-0067">ATP-binding</keyword>
<dbReference type="PANTHER" id="PTHR43553">
    <property type="entry name" value="HEAVY METAL TRANSPORTER"/>
    <property type="match status" value="1"/>
</dbReference>
<evidence type="ECO:0000256" key="6">
    <source>
        <dbReference type="ARBA" id="ARBA00022692"/>
    </source>
</evidence>
<dbReference type="RefSeq" id="WP_068681218.1">
    <property type="nucleotide sequence ID" value="NZ_LYPA01000043.1"/>
</dbReference>
<evidence type="ECO:0000313" key="14">
    <source>
        <dbReference type="EMBL" id="OBR66858.1"/>
    </source>
</evidence>
<dbReference type="InterPro" id="IPR027417">
    <property type="entry name" value="P-loop_NTPase"/>
</dbReference>
<accession>A0A1A5YMT5</accession>
<feature type="transmembrane region" description="Helical" evidence="12">
    <location>
        <begin position="427"/>
        <end position="449"/>
    </location>
</feature>
<dbReference type="Gene3D" id="3.40.50.300">
    <property type="entry name" value="P-loop containing nucleotide triphosphate hydrolases"/>
    <property type="match status" value="1"/>
</dbReference>
<dbReference type="GO" id="GO:0043190">
    <property type="term" value="C:ATP-binding cassette (ABC) transporter complex"/>
    <property type="evidence" value="ECO:0007669"/>
    <property type="project" value="TreeGrafter"/>
</dbReference>
<keyword evidence="15" id="KW-1185">Reference proteome</keyword>
<feature type="transmembrane region" description="Helical" evidence="12">
    <location>
        <begin position="395"/>
        <end position="415"/>
    </location>
</feature>
<keyword evidence="6 12" id="KW-0812">Transmembrane</keyword>
<evidence type="ECO:0000256" key="5">
    <source>
        <dbReference type="ARBA" id="ARBA00022475"/>
    </source>
</evidence>
<keyword evidence="4" id="KW-0813">Transport</keyword>
<dbReference type="PANTHER" id="PTHR43553:SF27">
    <property type="entry name" value="ENERGY-COUPLING FACTOR TRANSPORTER ATP-BINDING PROTEIN ECFA2"/>
    <property type="match status" value="1"/>
</dbReference>
<evidence type="ECO:0000256" key="1">
    <source>
        <dbReference type="ARBA" id="ARBA00004141"/>
    </source>
</evidence>
<dbReference type="GO" id="GO:0042626">
    <property type="term" value="F:ATPase-coupled transmembrane transporter activity"/>
    <property type="evidence" value="ECO:0007669"/>
    <property type="project" value="TreeGrafter"/>
</dbReference>
<keyword evidence="5" id="KW-1003">Cell membrane</keyword>
<dbReference type="SMART" id="SM00382">
    <property type="entry name" value="AAA"/>
    <property type="match status" value="1"/>
</dbReference>
<dbReference type="GO" id="GO:0016887">
    <property type="term" value="F:ATP hydrolysis activity"/>
    <property type="evidence" value="ECO:0007669"/>
    <property type="project" value="InterPro"/>
</dbReference>
<feature type="transmembrane region" description="Helical" evidence="12">
    <location>
        <begin position="365"/>
        <end position="383"/>
    </location>
</feature>
<proteinExistence type="inferred from homology"/>
<dbReference type="InterPro" id="IPR003339">
    <property type="entry name" value="ABC/ECF_trnsptr_transmembrane"/>
</dbReference>
<dbReference type="CDD" id="cd16914">
    <property type="entry name" value="EcfT"/>
    <property type="match status" value="1"/>
</dbReference>
<feature type="domain" description="ABC transporter" evidence="13">
    <location>
        <begin position="17"/>
        <end position="256"/>
    </location>
</feature>
<evidence type="ECO:0000256" key="8">
    <source>
        <dbReference type="ARBA" id="ARBA00022840"/>
    </source>
</evidence>
<keyword evidence="10 12" id="KW-1133">Transmembrane helix</keyword>
<dbReference type="GO" id="GO:0005524">
    <property type="term" value="F:ATP binding"/>
    <property type="evidence" value="ECO:0007669"/>
    <property type="project" value="UniProtKB-KW"/>
</dbReference>
<dbReference type="CDD" id="cd03225">
    <property type="entry name" value="ABC_cobalt_CbiO_domain1"/>
    <property type="match status" value="1"/>
</dbReference>
<evidence type="ECO:0000256" key="7">
    <source>
        <dbReference type="ARBA" id="ARBA00022741"/>
    </source>
</evidence>
<dbReference type="PROSITE" id="PS00211">
    <property type="entry name" value="ABC_TRANSPORTER_1"/>
    <property type="match status" value="1"/>
</dbReference>
<dbReference type="InterPro" id="IPR003593">
    <property type="entry name" value="AAA+_ATPase"/>
</dbReference>
<evidence type="ECO:0000256" key="9">
    <source>
        <dbReference type="ARBA" id="ARBA00022967"/>
    </source>
</evidence>
<dbReference type="EMBL" id="LYPA01000043">
    <property type="protein sequence ID" value="OBR66858.1"/>
    <property type="molecule type" value="Genomic_DNA"/>
</dbReference>
<name>A0A1A5YMT5_9BACL</name>
<keyword evidence="11 12" id="KW-0472">Membrane</keyword>
<sequence>MEAKDVAAMKEQSGGEVRIFHIRIAAETGGILLNDASAVFRSGTITLLIGRNGAGKSTLLESMAGLRELAAGVIYYGQDSLWRGKRNSKLNRDVLLQLGISMQQSQSQWFKSTAYEEIAYSLKPYSVAREIQSDLITSAANSAGLDPDLLERDPWSLSGGQQRRLALACLLVCSPAWLLLDEPTAGLDETGKRRLAEVLAFHKGKGGGAVIATHEPEALLELADQVLVLDGGTIRAAEASELPRREEPAAMAERLAAAWHNKHQHQQQILQGQLSSINGASISLIQNRGDAGQVLAKDTAQAGWLHPHAFDPRVLMAAYLMITSCMLALGTWRGIAAAGAVTLALAGPCWPLFKHWIPVIRGVSLLSVVLIVIAGLQFGPLAFQWSGAEATAITLSRLFLMMVLGMPLLGLVTPFRLQRALDQTFGWLTRFGVPVAAFTMLISLIFRFIPLLMEEWGRFRRVAKARGKVASKGVPLSQMKVMLLPYMRSILRLAENMADALEARGFGVQRKKPVYGFRLRPGRSDLWLLLAALGACAVLLLV</sequence>
<dbReference type="AlphaFoldDB" id="A0A1A5YMT5"/>
<evidence type="ECO:0000256" key="12">
    <source>
        <dbReference type="SAM" id="Phobius"/>
    </source>
</evidence>